<dbReference type="HOGENOM" id="CLU_777436_0_0_1"/>
<dbReference type="PANTHER" id="PTHR14418:SF5">
    <property type="entry name" value="CONDENSIN COMPLEX SUBUNIT 3"/>
    <property type="match status" value="1"/>
</dbReference>
<keyword evidence="6" id="KW-0226">DNA condensation</keyword>
<accession>H0Y093</accession>
<evidence type="ECO:0000256" key="1">
    <source>
        <dbReference type="ARBA" id="ARBA00004286"/>
    </source>
</evidence>
<dbReference type="InterPro" id="IPR011989">
    <property type="entry name" value="ARM-like"/>
</dbReference>
<evidence type="ECO:0000256" key="3">
    <source>
        <dbReference type="ARBA" id="ARBA00022454"/>
    </source>
</evidence>
<dbReference type="InParanoid" id="H0Y093"/>
<dbReference type="STRING" id="30611.ENSOGAP00000021786"/>
<dbReference type="SUPFAM" id="SSF48371">
    <property type="entry name" value="ARM repeat"/>
    <property type="match status" value="1"/>
</dbReference>
<evidence type="ECO:0000313" key="11">
    <source>
        <dbReference type="Proteomes" id="UP000005225"/>
    </source>
</evidence>
<protein>
    <recommendedName>
        <fullName evidence="9">Nuclear condensin complex subunit 3 C-terminal domain-containing protein</fullName>
    </recommendedName>
</protein>
<dbReference type="GO" id="GO:0005737">
    <property type="term" value="C:cytoplasm"/>
    <property type="evidence" value="ECO:0007669"/>
    <property type="project" value="TreeGrafter"/>
</dbReference>
<keyword evidence="4" id="KW-0132">Cell division</keyword>
<evidence type="ECO:0000259" key="9">
    <source>
        <dbReference type="Pfam" id="PF12719"/>
    </source>
</evidence>
<dbReference type="EMBL" id="AAQR03036179">
    <property type="status" value="NOT_ANNOTATED_CDS"/>
    <property type="molecule type" value="Genomic_DNA"/>
</dbReference>
<dbReference type="Proteomes" id="UP000005225">
    <property type="component" value="Unassembled WGS sequence"/>
</dbReference>
<dbReference type="Gene3D" id="1.25.10.10">
    <property type="entry name" value="Leucine-rich Repeat Variant"/>
    <property type="match status" value="1"/>
</dbReference>
<proteinExistence type="inferred from homology"/>
<keyword evidence="11" id="KW-1185">Reference proteome</keyword>
<keyword evidence="3" id="KW-0158">Chromosome</keyword>
<keyword evidence="5" id="KW-0498">Mitosis</keyword>
<reference evidence="11" key="1">
    <citation type="submission" date="2011-03" db="EMBL/GenBank/DDBJ databases">
        <title>Version 3 of the genome sequence of Otolemur garnettii (Bushbaby).</title>
        <authorList>
            <consortium name="The Broad Institute Genome Sequencing Platform"/>
            <person name="Di Palma F."/>
            <person name="Johnson J."/>
            <person name="Lander E.S."/>
            <person name="Lindblad-Toh K."/>
            <person name="Jaffe D.B."/>
            <person name="Gnerre S."/>
            <person name="MacCallum I."/>
            <person name="Przybylski D."/>
            <person name="Ribeiro F.J."/>
            <person name="Burton J.N."/>
            <person name="Walker B.J."/>
            <person name="Sharpe T."/>
            <person name="Hall G."/>
        </authorList>
    </citation>
    <scope>NUCLEOTIDE SEQUENCE [LARGE SCALE GENOMIC DNA]</scope>
</reference>
<dbReference type="Pfam" id="PF12719">
    <property type="entry name" value="Cnd3"/>
    <property type="match status" value="1"/>
</dbReference>
<comment type="similarity">
    <text evidence="2">Belongs to the CND3 (condensin subunit 3) family.</text>
</comment>
<evidence type="ECO:0000256" key="2">
    <source>
        <dbReference type="ARBA" id="ARBA00006533"/>
    </source>
</evidence>
<dbReference type="InterPro" id="IPR025977">
    <property type="entry name" value="Cnd3_C"/>
</dbReference>
<dbReference type="InterPro" id="IPR027165">
    <property type="entry name" value="CND3"/>
</dbReference>
<dbReference type="OMA" id="RTHRECF"/>
<reference evidence="10" key="3">
    <citation type="submission" date="2025-09" db="UniProtKB">
        <authorList>
            <consortium name="Ensembl"/>
        </authorList>
    </citation>
    <scope>IDENTIFICATION</scope>
</reference>
<dbReference type="GeneTree" id="ENSGT00390000001577"/>
<dbReference type="GO" id="GO:0051301">
    <property type="term" value="P:cell division"/>
    <property type="evidence" value="ECO:0007669"/>
    <property type="project" value="UniProtKB-KW"/>
</dbReference>
<feature type="coiled-coil region" evidence="8">
    <location>
        <begin position="5"/>
        <end position="58"/>
    </location>
</feature>
<dbReference type="InterPro" id="IPR016024">
    <property type="entry name" value="ARM-type_fold"/>
</dbReference>
<keyword evidence="8" id="KW-0175">Coiled coil</keyword>
<dbReference type="GO" id="GO:0000796">
    <property type="term" value="C:condensin complex"/>
    <property type="evidence" value="ECO:0007669"/>
    <property type="project" value="InterPro"/>
</dbReference>
<comment type="subcellular location">
    <subcellularLocation>
        <location evidence="1">Chromosome</location>
    </subcellularLocation>
</comment>
<evidence type="ECO:0000256" key="4">
    <source>
        <dbReference type="ARBA" id="ARBA00022618"/>
    </source>
</evidence>
<dbReference type="GO" id="GO:0000793">
    <property type="term" value="C:condensed chromosome"/>
    <property type="evidence" value="ECO:0007669"/>
    <property type="project" value="TreeGrafter"/>
</dbReference>
<dbReference type="GO" id="GO:0007076">
    <property type="term" value="P:mitotic chromosome condensation"/>
    <property type="evidence" value="ECO:0007669"/>
    <property type="project" value="InterPro"/>
</dbReference>
<name>H0Y093_OTOGA</name>
<evidence type="ECO:0000313" key="10">
    <source>
        <dbReference type="Ensembl" id="ENSOGAP00000021786.1"/>
    </source>
</evidence>
<dbReference type="PANTHER" id="PTHR14418">
    <property type="entry name" value="CONDENSIN COMPLEX SUBUNIT 3-RELATED"/>
    <property type="match status" value="1"/>
</dbReference>
<dbReference type="eggNOG" id="KOG2025">
    <property type="taxonomic scope" value="Eukaryota"/>
</dbReference>
<evidence type="ECO:0000256" key="7">
    <source>
        <dbReference type="ARBA" id="ARBA00023306"/>
    </source>
</evidence>
<organism evidence="10 11">
    <name type="scientific">Otolemur garnettii</name>
    <name type="common">Small-eared galago</name>
    <name type="synonym">Garnett's greater bushbaby</name>
    <dbReference type="NCBI Taxonomy" id="30611"/>
    <lineage>
        <taxon>Eukaryota</taxon>
        <taxon>Metazoa</taxon>
        <taxon>Chordata</taxon>
        <taxon>Craniata</taxon>
        <taxon>Vertebrata</taxon>
        <taxon>Euteleostomi</taxon>
        <taxon>Mammalia</taxon>
        <taxon>Eutheria</taxon>
        <taxon>Euarchontoglires</taxon>
        <taxon>Primates</taxon>
        <taxon>Strepsirrhini</taxon>
        <taxon>Lorisiformes</taxon>
        <taxon>Galagidae</taxon>
        <taxon>Otolemur</taxon>
    </lineage>
</organism>
<evidence type="ECO:0000256" key="5">
    <source>
        <dbReference type="ARBA" id="ARBA00022776"/>
    </source>
</evidence>
<keyword evidence="7" id="KW-0131">Cell cycle</keyword>
<dbReference type="Ensembl" id="ENSOGAT00000025915.1">
    <property type="protein sequence ID" value="ENSOGAP00000021786.1"/>
    <property type="gene ID" value="ENSOGAG00000027930.1"/>
</dbReference>
<evidence type="ECO:0000256" key="8">
    <source>
        <dbReference type="SAM" id="Coils"/>
    </source>
</evidence>
<dbReference type="AlphaFoldDB" id="H0Y093"/>
<sequence length="357" mass="39946">DPTDIRKKELRMAEIKTKLIKAKEALEKCIAVQDFNQASELKEEIKVLEDAKINLLKKKCLILCYELMKQMSNSTGTGATMSGIIEALILPGITNVHPVVRNLAVLCLGCCGLQNQDFASKHFVLLLQVLQIDDITLKINALKAIFEHLMMFGMEPFKTKKINALQCEATEMNRNGEQESKEVGETATANNVLKLLSDFLDSEVSELRTAAAEGLAKLMFSGLVSSRVLYHLILLWHNPVTEEDVRLRHCLCVFFPMFAYASRTHRECFEEAFLPNTQTLVNAPVSFPLAEIYITNVAELLVDLTLNSQAKKSQDYQGLTVHDNLVIKICSEILVSPCLPEIHVYTKSLSSLELSSN</sequence>
<reference evidence="10" key="2">
    <citation type="submission" date="2025-08" db="UniProtKB">
        <authorList>
            <consortium name="Ensembl"/>
        </authorList>
    </citation>
    <scope>IDENTIFICATION</scope>
</reference>
<feature type="domain" description="Nuclear condensin complex subunit 3 C-terminal" evidence="9">
    <location>
        <begin position="59"/>
        <end position="354"/>
    </location>
</feature>
<evidence type="ECO:0000256" key="6">
    <source>
        <dbReference type="ARBA" id="ARBA00023067"/>
    </source>
</evidence>